<keyword evidence="2" id="KW-1185">Reference proteome</keyword>
<reference evidence="1" key="1">
    <citation type="submission" date="2020-08" db="EMBL/GenBank/DDBJ databases">
        <title>Genome sequencing and assembly of the red palm weevil Rhynchophorus ferrugineus.</title>
        <authorList>
            <person name="Dias G.B."/>
            <person name="Bergman C.M."/>
            <person name="Manee M."/>
        </authorList>
    </citation>
    <scope>NUCLEOTIDE SEQUENCE</scope>
    <source>
        <strain evidence="1">AA-2017</strain>
        <tissue evidence="1">Whole larva</tissue>
    </source>
</reference>
<dbReference type="AlphaFoldDB" id="A0A834M6R6"/>
<proteinExistence type="predicted"/>
<dbReference type="Proteomes" id="UP000625711">
    <property type="component" value="Unassembled WGS sequence"/>
</dbReference>
<gene>
    <name evidence="1" type="ORF">GWI33_016842</name>
</gene>
<protein>
    <submittedName>
        <fullName evidence="1">Uncharacterized protein</fullName>
    </submittedName>
</protein>
<organism evidence="1 2">
    <name type="scientific">Rhynchophorus ferrugineus</name>
    <name type="common">Red palm weevil</name>
    <name type="synonym">Curculio ferrugineus</name>
    <dbReference type="NCBI Taxonomy" id="354439"/>
    <lineage>
        <taxon>Eukaryota</taxon>
        <taxon>Metazoa</taxon>
        <taxon>Ecdysozoa</taxon>
        <taxon>Arthropoda</taxon>
        <taxon>Hexapoda</taxon>
        <taxon>Insecta</taxon>
        <taxon>Pterygota</taxon>
        <taxon>Neoptera</taxon>
        <taxon>Endopterygota</taxon>
        <taxon>Coleoptera</taxon>
        <taxon>Polyphaga</taxon>
        <taxon>Cucujiformia</taxon>
        <taxon>Curculionidae</taxon>
        <taxon>Dryophthorinae</taxon>
        <taxon>Rhynchophorus</taxon>
    </lineage>
</organism>
<comment type="caution">
    <text evidence="1">The sequence shown here is derived from an EMBL/GenBank/DDBJ whole genome shotgun (WGS) entry which is preliminary data.</text>
</comment>
<dbReference type="EMBL" id="JAACXV010014127">
    <property type="protein sequence ID" value="KAF7270151.1"/>
    <property type="molecule type" value="Genomic_DNA"/>
</dbReference>
<accession>A0A834M6R6</accession>
<evidence type="ECO:0000313" key="2">
    <source>
        <dbReference type="Proteomes" id="UP000625711"/>
    </source>
</evidence>
<name>A0A834M6R6_RHYFE</name>
<sequence length="77" mass="8652">MNRKHENNTKLKASNHARTSYLKKERVQMVAIKRGRGNAWGDRIIEGTYATAPGLQSGPKGALSDLKNYFFTVSSRK</sequence>
<evidence type="ECO:0000313" key="1">
    <source>
        <dbReference type="EMBL" id="KAF7270151.1"/>
    </source>
</evidence>